<evidence type="ECO:0000256" key="1">
    <source>
        <dbReference type="SAM" id="MobiDB-lite"/>
    </source>
</evidence>
<feature type="region of interest" description="Disordered" evidence="1">
    <location>
        <begin position="17"/>
        <end position="74"/>
    </location>
</feature>
<name>A0A922EX03_CARIL</name>
<feature type="compositionally biased region" description="Polar residues" evidence="1">
    <location>
        <begin position="32"/>
        <end position="50"/>
    </location>
</feature>
<organism evidence="2 3">
    <name type="scientific">Carya illinoinensis</name>
    <name type="common">Pecan</name>
    <dbReference type="NCBI Taxonomy" id="32201"/>
    <lineage>
        <taxon>Eukaryota</taxon>
        <taxon>Viridiplantae</taxon>
        <taxon>Streptophyta</taxon>
        <taxon>Embryophyta</taxon>
        <taxon>Tracheophyta</taxon>
        <taxon>Spermatophyta</taxon>
        <taxon>Magnoliopsida</taxon>
        <taxon>eudicotyledons</taxon>
        <taxon>Gunneridae</taxon>
        <taxon>Pentapetalae</taxon>
        <taxon>rosids</taxon>
        <taxon>fabids</taxon>
        <taxon>Fagales</taxon>
        <taxon>Juglandaceae</taxon>
        <taxon>Carya</taxon>
    </lineage>
</organism>
<sequence>MNLNECEMPKYLDEGLRSMPFKPNFSRPKQRVLTQQRSPNWRGQAKISQQPKRRQHPEQFQKKGGSVNGGRATRTNSWIQIQQQLVDPIENYYKNEAARAQARRDLLNSIVDYRKSVDSIPPKDQEAV</sequence>
<dbReference type="AlphaFoldDB" id="A0A922EX03"/>
<dbReference type="Proteomes" id="UP000811246">
    <property type="component" value="Chromosome 6"/>
</dbReference>
<reference evidence="2" key="1">
    <citation type="submission" date="2021-01" db="EMBL/GenBank/DDBJ databases">
        <authorList>
            <person name="Lovell J.T."/>
            <person name="Bentley N."/>
            <person name="Bhattarai G."/>
            <person name="Jenkins J.W."/>
            <person name="Sreedasyam A."/>
            <person name="Alarcon Y."/>
            <person name="Bock C."/>
            <person name="Boston L."/>
            <person name="Carlson J."/>
            <person name="Cervantes K."/>
            <person name="Clermont K."/>
            <person name="Krom N."/>
            <person name="Kubenka K."/>
            <person name="Mamidi S."/>
            <person name="Mattison C."/>
            <person name="Monteros M."/>
            <person name="Pisani C."/>
            <person name="Plott C."/>
            <person name="Rajasekar S."/>
            <person name="Rhein H.S."/>
            <person name="Rohla C."/>
            <person name="Song M."/>
            <person name="Hilaire R.S."/>
            <person name="Shu S."/>
            <person name="Wells L."/>
            <person name="Wang X."/>
            <person name="Webber J."/>
            <person name="Heerema R.J."/>
            <person name="Klein P."/>
            <person name="Conner P."/>
            <person name="Grauke L."/>
            <person name="Grimwood J."/>
            <person name="Schmutz J."/>
            <person name="Randall J.J."/>
        </authorList>
    </citation>
    <scope>NUCLEOTIDE SEQUENCE</scope>
    <source>
        <tissue evidence="2">Leaf</tissue>
    </source>
</reference>
<proteinExistence type="predicted"/>
<gene>
    <name evidence="2" type="ORF">I3842_06G147200</name>
</gene>
<evidence type="ECO:0000313" key="3">
    <source>
        <dbReference type="Proteomes" id="UP000811246"/>
    </source>
</evidence>
<dbReference type="EMBL" id="CM031830">
    <property type="protein sequence ID" value="KAG6709721.1"/>
    <property type="molecule type" value="Genomic_DNA"/>
</dbReference>
<comment type="caution">
    <text evidence="2">The sequence shown here is derived from an EMBL/GenBank/DDBJ whole genome shotgun (WGS) entry which is preliminary data.</text>
</comment>
<accession>A0A922EX03</accession>
<evidence type="ECO:0000313" key="2">
    <source>
        <dbReference type="EMBL" id="KAG6709721.1"/>
    </source>
</evidence>
<protein>
    <submittedName>
        <fullName evidence="2">Uncharacterized protein</fullName>
    </submittedName>
</protein>